<organism evidence="4 5">
    <name type="scientific">Streptomyces ipomoeae</name>
    <dbReference type="NCBI Taxonomy" id="103232"/>
    <lineage>
        <taxon>Bacteria</taxon>
        <taxon>Bacillati</taxon>
        <taxon>Actinomycetota</taxon>
        <taxon>Actinomycetes</taxon>
        <taxon>Kitasatosporales</taxon>
        <taxon>Streptomycetaceae</taxon>
        <taxon>Streptomyces</taxon>
    </lineage>
</organism>
<accession>A0AAE8W7C7</accession>
<dbReference type="CDD" id="cd01651">
    <property type="entry name" value="RT_G2_intron"/>
    <property type="match status" value="1"/>
</dbReference>
<keyword evidence="4" id="KW-0808">Transferase</keyword>
<dbReference type="InterPro" id="IPR000477">
    <property type="entry name" value="RT_dom"/>
</dbReference>
<dbReference type="Pfam" id="PF13655">
    <property type="entry name" value="RVT_N"/>
    <property type="match status" value="1"/>
</dbReference>
<dbReference type="RefSeq" id="WP_181810985.1">
    <property type="nucleotide sequence ID" value="NZ_SPAZ01000092.1"/>
</dbReference>
<feature type="non-terminal residue" evidence="4">
    <location>
        <position position="272"/>
    </location>
</feature>
<evidence type="ECO:0000256" key="1">
    <source>
        <dbReference type="SAM" id="MobiDB-lite"/>
    </source>
</evidence>
<proteinExistence type="predicted"/>
<sequence>MTDTDGPASAAPSAAATVNGPEDEDLDWASVDWRRVEEDVRRLRQRIFTASQAGDLKKVRNLQKLMLRPRSNTLLSVRRVTEINAGRATAGVDGKVVLMSQSKAALADWVQHRARPWIPKPVKRVFIPKPGTTKKRDLGIPVIVDRCLQAVALGALEPEWEARFEPKSYGFRPGRGCHDAIGAIYSTLNGKSPQRVWVLDADLMAAFDRIDHDRLMAALGTFPARGLVRQWLKAGAVNRGRFAPTEAGTPQGGGATRGRTFVSEGFQGGPRM</sequence>
<gene>
    <name evidence="4" type="ORF">Sipo8835_10470</name>
</gene>
<evidence type="ECO:0000313" key="5">
    <source>
        <dbReference type="Proteomes" id="UP000318720"/>
    </source>
</evidence>
<feature type="domain" description="Reverse transcriptase N-terminal" evidence="3">
    <location>
        <begin position="28"/>
        <end position="107"/>
    </location>
</feature>
<reference evidence="4 5" key="1">
    <citation type="submission" date="2019-03" db="EMBL/GenBank/DDBJ databases">
        <title>Comparative genomic analyses of the sweetpotato soil rot pathogen, Streptomyces ipomoeae.</title>
        <authorList>
            <person name="Ruschel Soares N."/>
            <person name="Badger J.H."/>
            <person name="Huguet-Tapia J.C."/>
            <person name="Clark C.A."/>
            <person name="Pettis G.S."/>
        </authorList>
    </citation>
    <scope>NUCLEOTIDE SEQUENCE [LARGE SCALE GENOMIC DNA]</scope>
    <source>
        <strain evidence="4 5">88-35</strain>
    </source>
</reference>
<comment type="caution">
    <text evidence="4">The sequence shown here is derived from an EMBL/GenBank/DDBJ whole genome shotgun (WGS) entry which is preliminary data.</text>
</comment>
<dbReference type="InterPro" id="IPR025960">
    <property type="entry name" value="RVT_N"/>
</dbReference>
<dbReference type="Proteomes" id="UP000318720">
    <property type="component" value="Unassembled WGS sequence"/>
</dbReference>
<dbReference type="PANTHER" id="PTHR34047">
    <property type="entry name" value="NUCLEAR INTRON MATURASE 1, MITOCHONDRIAL-RELATED"/>
    <property type="match status" value="1"/>
</dbReference>
<name>A0AAE8W7C7_9ACTN</name>
<evidence type="ECO:0000259" key="3">
    <source>
        <dbReference type="Pfam" id="PF13655"/>
    </source>
</evidence>
<feature type="domain" description="Reverse transcriptase" evidence="2">
    <location>
        <begin position="127"/>
        <end position="253"/>
    </location>
</feature>
<dbReference type="AlphaFoldDB" id="A0AAE8W7C7"/>
<keyword evidence="4" id="KW-0695">RNA-directed DNA polymerase</keyword>
<dbReference type="PANTHER" id="PTHR34047:SF10">
    <property type="entry name" value="GROUP II INTRON-ASSOCIATED OPEN READING FRAME"/>
    <property type="match status" value="1"/>
</dbReference>
<evidence type="ECO:0000259" key="2">
    <source>
        <dbReference type="Pfam" id="PF00078"/>
    </source>
</evidence>
<dbReference type="Pfam" id="PF00078">
    <property type="entry name" value="RVT_1"/>
    <property type="match status" value="1"/>
</dbReference>
<feature type="region of interest" description="Disordered" evidence="1">
    <location>
        <begin position="242"/>
        <end position="272"/>
    </location>
</feature>
<feature type="region of interest" description="Disordered" evidence="1">
    <location>
        <begin position="1"/>
        <end position="23"/>
    </location>
</feature>
<feature type="compositionally biased region" description="Low complexity" evidence="1">
    <location>
        <begin position="7"/>
        <end position="16"/>
    </location>
</feature>
<dbReference type="SUPFAM" id="SSF56672">
    <property type="entry name" value="DNA/RNA polymerases"/>
    <property type="match status" value="1"/>
</dbReference>
<dbReference type="InterPro" id="IPR051083">
    <property type="entry name" value="GrpII_Intron_Splice-Mob/Def"/>
</dbReference>
<dbReference type="InterPro" id="IPR043502">
    <property type="entry name" value="DNA/RNA_pol_sf"/>
</dbReference>
<protein>
    <submittedName>
        <fullName evidence="4">Group II intron reverse transcriptase/maturase</fullName>
    </submittedName>
</protein>
<dbReference type="GO" id="GO:0003964">
    <property type="term" value="F:RNA-directed DNA polymerase activity"/>
    <property type="evidence" value="ECO:0007669"/>
    <property type="project" value="UniProtKB-KW"/>
</dbReference>
<dbReference type="EMBL" id="SPAZ01000092">
    <property type="protein sequence ID" value="TQE36388.1"/>
    <property type="molecule type" value="Genomic_DNA"/>
</dbReference>
<keyword evidence="4" id="KW-0548">Nucleotidyltransferase</keyword>
<evidence type="ECO:0000313" key="4">
    <source>
        <dbReference type="EMBL" id="TQE36388.1"/>
    </source>
</evidence>